<dbReference type="OrthoDB" id="2677435at2759"/>
<dbReference type="HOGENOM" id="CLU_116558_0_0_1"/>
<dbReference type="Proteomes" id="UP000054018">
    <property type="component" value="Unassembled WGS sequence"/>
</dbReference>
<reference evidence="2" key="2">
    <citation type="submission" date="2015-01" db="EMBL/GenBank/DDBJ databases">
        <title>Evolutionary Origins and Diversification of the Mycorrhizal Mutualists.</title>
        <authorList>
            <consortium name="DOE Joint Genome Institute"/>
            <consortium name="Mycorrhizal Genomics Consortium"/>
            <person name="Kohler A."/>
            <person name="Kuo A."/>
            <person name="Nagy L.G."/>
            <person name="Floudas D."/>
            <person name="Copeland A."/>
            <person name="Barry K.W."/>
            <person name="Cichocki N."/>
            <person name="Veneault-Fourrey C."/>
            <person name="LaButti K."/>
            <person name="Lindquist E.A."/>
            <person name="Lipzen A."/>
            <person name="Lundell T."/>
            <person name="Morin E."/>
            <person name="Murat C."/>
            <person name="Riley R."/>
            <person name="Ohm R."/>
            <person name="Sun H."/>
            <person name="Tunlid A."/>
            <person name="Henrissat B."/>
            <person name="Grigoriev I.V."/>
            <person name="Hibbett D.S."/>
            <person name="Martin F."/>
        </authorList>
    </citation>
    <scope>NUCLEOTIDE SEQUENCE [LARGE SCALE GENOMIC DNA]</scope>
    <source>
        <strain evidence="2">441</strain>
    </source>
</reference>
<accession>A0A0C9ZRQ1</accession>
<evidence type="ECO:0000313" key="1">
    <source>
        <dbReference type="EMBL" id="KIK28754.1"/>
    </source>
</evidence>
<dbReference type="EMBL" id="KN833691">
    <property type="protein sequence ID" value="KIK28754.1"/>
    <property type="molecule type" value="Genomic_DNA"/>
</dbReference>
<proteinExistence type="predicted"/>
<reference evidence="1 2" key="1">
    <citation type="submission" date="2014-04" db="EMBL/GenBank/DDBJ databases">
        <authorList>
            <consortium name="DOE Joint Genome Institute"/>
            <person name="Kuo A."/>
            <person name="Kohler A."/>
            <person name="Costa M.D."/>
            <person name="Nagy L.G."/>
            <person name="Floudas D."/>
            <person name="Copeland A."/>
            <person name="Barry K.W."/>
            <person name="Cichocki N."/>
            <person name="Veneault-Fourrey C."/>
            <person name="LaButti K."/>
            <person name="Lindquist E.A."/>
            <person name="Lipzen A."/>
            <person name="Lundell T."/>
            <person name="Morin E."/>
            <person name="Murat C."/>
            <person name="Sun H."/>
            <person name="Tunlid A."/>
            <person name="Henrissat B."/>
            <person name="Grigoriev I.V."/>
            <person name="Hibbett D.S."/>
            <person name="Martin F."/>
            <person name="Nordberg H.P."/>
            <person name="Cantor M.N."/>
            <person name="Hua S.X."/>
        </authorList>
    </citation>
    <scope>NUCLEOTIDE SEQUENCE [LARGE SCALE GENOMIC DNA]</scope>
    <source>
        <strain evidence="1 2">441</strain>
    </source>
</reference>
<protein>
    <submittedName>
        <fullName evidence="1">Uncharacterized protein</fullName>
    </submittedName>
</protein>
<gene>
    <name evidence="1" type="ORF">PISMIDRAFT_90223</name>
</gene>
<dbReference type="AlphaFoldDB" id="A0A0C9ZRQ1"/>
<feature type="non-terminal residue" evidence="1">
    <location>
        <position position="1"/>
    </location>
</feature>
<evidence type="ECO:0000313" key="2">
    <source>
        <dbReference type="Proteomes" id="UP000054018"/>
    </source>
</evidence>
<name>A0A0C9ZRQ1_9AGAM</name>
<keyword evidence="2" id="KW-1185">Reference proteome</keyword>
<organism evidence="1 2">
    <name type="scientific">Pisolithus microcarpus 441</name>
    <dbReference type="NCBI Taxonomy" id="765257"/>
    <lineage>
        <taxon>Eukaryota</taxon>
        <taxon>Fungi</taxon>
        <taxon>Dikarya</taxon>
        <taxon>Basidiomycota</taxon>
        <taxon>Agaricomycotina</taxon>
        <taxon>Agaricomycetes</taxon>
        <taxon>Agaricomycetidae</taxon>
        <taxon>Boletales</taxon>
        <taxon>Sclerodermatineae</taxon>
        <taxon>Pisolithaceae</taxon>
        <taxon>Pisolithus</taxon>
    </lineage>
</organism>
<sequence>RFTNGDLPPLFLKGRKWAKLFLPTLLLWIGDQPNVWSVPKDNLVHALMEIAKVMYPTFNTLDDIRPNMPIFAVVRVLFLCDTILMCCIGKSTPAFAYEDLDSSSADKAFHGAFVLQLLANAHLRSCAGSVDVPPLGLTPKTYKARGAIALCVTAVSHRYYMAVRPSQLLMHVNAARVCHQANEVQVRFWQCDRERQRECKFTEG</sequence>